<keyword evidence="3" id="KW-0804">Transcription</keyword>
<dbReference type="PANTHER" id="PTHR43537">
    <property type="entry name" value="TRANSCRIPTIONAL REGULATOR, GNTR FAMILY"/>
    <property type="match status" value="1"/>
</dbReference>
<sequence length="265" mass="29430">SARMGLRMACLLLGSCLKQQPGARRVRPLQGRAAHRSIARMSLASPTLAETIRLRLAEDIHAGLLPPGAEIDESALAERFGASRTPVREALRELAAQGLVEIVPRRGARVARVTLEQLGELFELLAETEAMCARFATWRMTATERFALQRLQAEFTPRPEEAPGALEAYDSYNRRFHELIYRGTHNGMLAAHAAALRQRLAPYRRAQYRGDRRIEQSHAEHQAVLDRMLRGAGEEAAQLMRAHMLSASAALARLVQGGFAPEPER</sequence>
<evidence type="ECO:0000256" key="3">
    <source>
        <dbReference type="ARBA" id="ARBA00023163"/>
    </source>
</evidence>
<dbReference type="PANTHER" id="PTHR43537:SF49">
    <property type="entry name" value="TRANSCRIPTIONAL REGULATORY PROTEIN"/>
    <property type="match status" value="1"/>
</dbReference>
<keyword evidence="6" id="KW-1185">Reference proteome</keyword>
<dbReference type="Pfam" id="PF07729">
    <property type="entry name" value="FCD"/>
    <property type="match status" value="1"/>
</dbReference>
<dbReference type="Gene3D" id="1.20.120.530">
    <property type="entry name" value="GntR ligand-binding domain-like"/>
    <property type="match status" value="1"/>
</dbReference>
<gene>
    <name evidence="5" type="primary">mdcY</name>
    <name evidence="5" type="ORF">HMPREF0731_2675</name>
</gene>
<evidence type="ECO:0000256" key="1">
    <source>
        <dbReference type="ARBA" id="ARBA00023015"/>
    </source>
</evidence>
<dbReference type="CDD" id="cd07377">
    <property type="entry name" value="WHTH_GntR"/>
    <property type="match status" value="1"/>
</dbReference>
<evidence type="ECO:0000256" key="2">
    <source>
        <dbReference type="ARBA" id="ARBA00023125"/>
    </source>
</evidence>
<dbReference type="Proteomes" id="UP000005324">
    <property type="component" value="Unassembled WGS sequence"/>
</dbReference>
<dbReference type="GO" id="GO:0003677">
    <property type="term" value="F:DNA binding"/>
    <property type="evidence" value="ECO:0007669"/>
    <property type="project" value="UniProtKB-KW"/>
</dbReference>
<keyword evidence="1" id="KW-0805">Transcription regulation</keyword>
<dbReference type="Pfam" id="PF00392">
    <property type="entry name" value="GntR"/>
    <property type="match status" value="1"/>
</dbReference>
<dbReference type="PROSITE" id="PS50949">
    <property type="entry name" value="HTH_GNTR"/>
    <property type="match status" value="1"/>
</dbReference>
<dbReference type="AlphaFoldDB" id="D5RNL4"/>
<dbReference type="GO" id="GO:0003700">
    <property type="term" value="F:DNA-binding transcription factor activity"/>
    <property type="evidence" value="ECO:0007669"/>
    <property type="project" value="InterPro"/>
</dbReference>
<accession>D5RNL4</accession>
<dbReference type="Gene3D" id="1.10.10.10">
    <property type="entry name" value="Winged helix-like DNA-binding domain superfamily/Winged helix DNA-binding domain"/>
    <property type="match status" value="1"/>
</dbReference>
<dbReference type="InterPro" id="IPR000524">
    <property type="entry name" value="Tscrpt_reg_HTH_GntR"/>
</dbReference>
<dbReference type="SMART" id="SM00345">
    <property type="entry name" value="HTH_GNTR"/>
    <property type="match status" value="1"/>
</dbReference>
<name>D5RNL4_9PROT</name>
<dbReference type="InterPro" id="IPR011711">
    <property type="entry name" value="GntR_C"/>
</dbReference>
<dbReference type="SUPFAM" id="SSF46785">
    <property type="entry name" value="Winged helix' DNA-binding domain"/>
    <property type="match status" value="1"/>
</dbReference>
<dbReference type="SUPFAM" id="SSF48008">
    <property type="entry name" value="GntR ligand-binding domain-like"/>
    <property type="match status" value="1"/>
</dbReference>
<dbReference type="InterPro" id="IPR008920">
    <property type="entry name" value="TF_FadR/GntR_C"/>
</dbReference>
<keyword evidence="2" id="KW-0238">DNA-binding</keyword>
<dbReference type="SMART" id="SM00895">
    <property type="entry name" value="FCD"/>
    <property type="match status" value="1"/>
</dbReference>
<dbReference type="PRINTS" id="PR00035">
    <property type="entry name" value="HTHGNTR"/>
</dbReference>
<organism evidence="5 6">
    <name type="scientific">Pseudoroseomonas cervicalis ATCC 49957</name>
    <dbReference type="NCBI Taxonomy" id="525371"/>
    <lineage>
        <taxon>Bacteria</taxon>
        <taxon>Pseudomonadati</taxon>
        <taxon>Pseudomonadota</taxon>
        <taxon>Alphaproteobacteria</taxon>
        <taxon>Acetobacterales</taxon>
        <taxon>Roseomonadaceae</taxon>
        <taxon>Roseomonas</taxon>
    </lineage>
</organism>
<evidence type="ECO:0000313" key="5">
    <source>
        <dbReference type="EMBL" id="EFH11104.1"/>
    </source>
</evidence>
<reference evidence="5 6" key="1">
    <citation type="submission" date="2010-04" db="EMBL/GenBank/DDBJ databases">
        <authorList>
            <person name="Qin X."/>
            <person name="Bachman B."/>
            <person name="Battles P."/>
            <person name="Bell A."/>
            <person name="Bess C."/>
            <person name="Bickham C."/>
            <person name="Chaboub L."/>
            <person name="Chen D."/>
            <person name="Coyle M."/>
            <person name="Deiros D.R."/>
            <person name="Dinh H."/>
            <person name="Forbes L."/>
            <person name="Fowler G."/>
            <person name="Francisco L."/>
            <person name="Fu Q."/>
            <person name="Gubbala S."/>
            <person name="Hale W."/>
            <person name="Han Y."/>
            <person name="Hemphill L."/>
            <person name="Highlander S.K."/>
            <person name="Hirani K."/>
            <person name="Hogues M."/>
            <person name="Jackson L."/>
            <person name="Jakkamsetti A."/>
            <person name="Javaid M."/>
            <person name="Jiang H."/>
            <person name="Korchina V."/>
            <person name="Kovar C."/>
            <person name="Lara F."/>
            <person name="Lee S."/>
            <person name="Mata R."/>
            <person name="Mathew T."/>
            <person name="Moen C."/>
            <person name="Morales K."/>
            <person name="Munidasa M."/>
            <person name="Nazareth L."/>
            <person name="Ngo R."/>
            <person name="Nguyen L."/>
            <person name="Okwuonu G."/>
            <person name="Ongeri F."/>
            <person name="Patil S."/>
            <person name="Petrosino J."/>
            <person name="Pham C."/>
            <person name="Pham P."/>
            <person name="Pu L.-L."/>
            <person name="Puazo M."/>
            <person name="Raj R."/>
            <person name="Reid J."/>
            <person name="Rouhana J."/>
            <person name="Saada N."/>
            <person name="Shang Y."/>
            <person name="Simmons D."/>
            <person name="Thornton R."/>
            <person name="Warren J."/>
            <person name="Weissenberger G."/>
            <person name="Zhang J."/>
            <person name="Zhang L."/>
            <person name="Zhou C."/>
            <person name="Zhu D."/>
            <person name="Muzny D."/>
            <person name="Worley K."/>
            <person name="Gibbs R."/>
        </authorList>
    </citation>
    <scope>NUCLEOTIDE SEQUENCE [LARGE SCALE GENOMIC DNA]</scope>
    <source>
        <strain evidence="5 6">ATCC 49957</strain>
    </source>
</reference>
<evidence type="ECO:0000259" key="4">
    <source>
        <dbReference type="PROSITE" id="PS50949"/>
    </source>
</evidence>
<feature type="non-terminal residue" evidence="5">
    <location>
        <position position="1"/>
    </location>
</feature>
<feature type="domain" description="HTH gntR-type" evidence="4">
    <location>
        <begin position="46"/>
        <end position="113"/>
    </location>
</feature>
<evidence type="ECO:0000313" key="6">
    <source>
        <dbReference type="Proteomes" id="UP000005324"/>
    </source>
</evidence>
<dbReference type="HOGENOM" id="CLU_1047719_0_0_5"/>
<protein>
    <submittedName>
        <fullName evidence="5">Transcriptional regulator, GntR family</fullName>
    </submittedName>
</protein>
<dbReference type="InterPro" id="IPR036390">
    <property type="entry name" value="WH_DNA-bd_sf"/>
</dbReference>
<dbReference type="InterPro" id="IPR036388">
    <property type="entry name" value="WH-like_DNA-bd_sf"/>
</dbReference>
<proteinExistence type="predicted"/>
<comment type="caution">
    <text evidence="5">The sequence shown here is derived from an EMBL/GenBank/DDBJ whole genome shotgun (WGS) entry which is preliminary data.</text>
</comment>
<dbReference type="EMBL" id="ADVL01000505">
    <property type="protein sequence ID" value="EFH11104.1"/>
    <property type="molecule type" value="Genomic_DNA"/>
</dbReference>